<dbReference type="Pfam" id="PF09341">
    <property type="entry name" value="Pcc1"/>
    <property type="match status" value="1"/>
</dbReference>
<evidence type="ECO:0000313" key="2">
    <source>
        <dbReference type="EMBL" id="VDM81306.1"/>
    </source>
</evidence>
<dbReference type="Proteomes" id="UP000270094">
    <property type="component" value="Unassembled WGS sequence"/>
</dbReference>
<protein>
    <submittedName>
        <fullName evidence="2">Uncharacterized protein</fullName>
    </submittedName>
</protein>
<reference evidence="2" key="1">
    <citation type="submission" date="2018-11" db="EMBL/GenBank/DDBJ databases">
        <authorList>
            <consortium name="Pathogen Informatics"/>
        </authorList>
    </citation>
    <scope>NUCLEOTIDE SEQUENCE [LARGE SCALE GENOMIC DNA]</scope>
</reference>
<sequence length="135" mass="15440">MNSTNSGIFRLQPCGTMEIDDGECSSSGDERQEDLEQIRHSAVLDLDFDSEDAAQTIFRVVSVDKEPSRSNATRSFTVQGSHLRMYVYIFDCLDVRYAKRSVHTKTDQWAIRVHENNKTRDETNEPSENSLFLNS</sequence>
<dbReference type="InterPro" id="IPR015419">
    <property type="entry name" value="CTAG/Pcc1"/>
</dbReference>
<keyword evidence="3" id="KW-1185">Reference proteome</keyword>
<evidence type="ECO:0000313" key="3">
    <source>
        <dbReference type="Proteomes" id="UP000270094"/>
    </source>
</evidence>
<name>A0A3P7JDB6_STRVU</name>
<dbReference type="AlphaFoldDB" id="A0A3P7JDB6"/>
<proteinExistence type="inferred from homology"/>
<dbReference type="OrthoDB" id="10025739at2759"/>
<evidence type="ECO:0000256" key="1">
    <source>
        <dbReference type="ARBA" id="ARBA00007073"/>
    </source>
</evidence>
<accession>A0A3P7JDB6</accession>
<dbReference type="EMBL" id="UYYB01112257">
    <property type="protein sequence ID" value="VDM81306.1"/>
    <property type="molecule type" value="Genomic_DNA"/>
</dbReference>
<gene>
    <name evidence="2" type="ORF">SVUK_LOCUS16304</name>
</gene>
<comment type="similarity">
    <text evidence="1">Belongs to the CTAG/PCC1 family.</text>
</comment>
<organism evidence="2 3">
    <name type="scientific">Strongylus vulgaris</name>
    <name type="common">Blood worm</name>
    <dbReference type="NCBI Taxonomy" id="40348"/>
    <lineage>
        <taxon>Eukaryota</taxon>
        <taxon>Metazoa</taxon>
        <taxon>Ecdysozoa</taxon>
        <taxon>Nematoda</taxon>
        <taxon>Chromadorea</taxon>
        <taxon>Rhabditida</taxon>
        <taxon>Rhabditina</taxon>
        <taxon>Rhabditomorpha</taxon>
        <taxon>Strongyloidea</taxon>
        <taxon>Strongylidae</taxon>
        <taxon>Strongylus</taxon>
    </lineage>
</organism>
<dbReference type="Gene3D" id="3.30.310.50">
    <property type="entry name" value="Alpha-D-phosphohexomutase, C-terminal domain"/>
    <property type="match status" value="1"/>
</dbReference>